<evidence type="ECO:0000259" key="10">
    <source>
        <dbReference type="Pfam" id="PF12161"/>
    </source>
</evidence>
<dbReference type="SUPFAM" id="SSF53335">
    <property type="entry name" value="S-adenosyl-L-methionine-dependent methyltransferases"/>
    <property type="match status" value="1"/>
</dbReference>
<sequence length="532" mass="60660">MAELENNKDLMSVLWSGADILRSKMDANEYKNYLLGIVFYKYLSDSFLIKAYDLIYDEKPETLKIALDAYKEAVEDESGEELKEEIRSEFHYVIEPELTYTSFAQAANDNSFNREQLQKAFNNIEQSDEIFADLFADIDLYSNRLGTGDQKQSDTVASLIKEIDKADLLNTDAEILGNAYEFLIGQFASETGKKAGEFYTPQPVSKILTKIAINGQEDKRGLSIYDPCMGSGSLLLNAKKYVKYPEYIKYYGQELNTSTYNLARMNMFLHGVVPANQKLHHGDTLDADWPTDEETDFNMVLMNPPYSAKWSAAKGFLQDERFSDYGVLAPKSKADYAFLLHGLYHLKNNGTMAIVLPHGVLFRGAAEGKIREKLLRAGNIYAVIGLPANMFYNTSIPTCIIVLKKHREGRDVLFIDASKKFEKDKKQNKMTDEHIEEVLELYHKREEVEKQSYLASFEEIEENDFNLNIPRYVDTFEKEPDVDINAVLTDMNNIDDELEKVQGELVAQMKELTAEDDTIMASLNSLIEMMGR</sequence>
<evidence type="ECO:0000259" key="9">
    <source>
        <dbReference type="Pfam" id="PF02384"/>
    </source>
</evidence>
<dbReference type="PANTHER" id="PTHR42933">
    <property type="entry name" value="SLR6095 PROTEIN"/>
    <property type="match status" value="1"/>
</dbReference>
<feature type="domain" description="N6 adenine-specific DNA methyltransferase N-terminal" evidence="10">
    <location>
        <begin position="12"/>
        <end position="163"/>
    </location>
</feature>
<evidence type="ECO:0000256" key="2">
    <source>
        <dbReference type="ARBA" id="ARBA00011900"/>
    </source>
</evidence>
<dbReference type="AlphaFoldDB" id="A0A173V0I2"/>
<keyword evidence="3 11" id="KW-0489">Methyltransferase</keyword>
<dbReference type="InterPro" id="IPR051537">
    <property type="entry name" value="DNA_Adenine_Mtase"/>
</dbReference>
<evidence type="ECO:0000256" key="1">
    <source>
        <dbReference type="ARBA" id="ARBA00006594"/>
    </source>
</evidence>
<dbReference type="NCBIfam" id="TIGR00497">
    <property type="entry name" value="hsdM"/>
    <property type="match status" value="1"/>
</dbReference>
<dbReference type="PRINTS" id="PR00507">
    <property type="entry name" value="N12N6MTFRASE"/>
</dbReference>
<name>A0A173V0I2_ANAHA</name>
<dbReference type="Proteomes" id="UP001243496">
    <property type="component" value="Chromosome"/>
</dbReference>
<dbReference type="PANTHER" id="PTHR42933:SF1">
    <property type="entry name" value="SITE-SPECIFIC DNA-METHYLTRANSFERASE (ADENINE-SPECIFIC)"/>
    <property type="match status" value="1"/>
</dbReference>
<dbReference type="InterPro" id="IPR029063">
    <property type="entry name" value="SAM-dependent_MTases_sf"/>
</dbReference>
<dbReference type="InterPro" id="IPR022749">
    <property type="entry name" value="D12N6_MeTrfase_N"/>
</dbReference>
<dbReference type="RefSeq" id="WP_055198467.1">
    <property type="nucleotide sequence ID" value="NZ_CACRSX010000053.1"/>
</dbReference>
<dbReference type="GO" id="GO:0009007">
    <property type="term" value="F:site-specific DNA-methyltransferase (adenine-specific) activity"/>
    <property type="evidence" value="ECO:0007669"/>
    <property type="project" value="UniProtKB-EC"/>
</dbReference>
<dbReference type="GO" id="GO:0009307">
    <property type="term" value="P:DNA restriction-modification system"/>
    <property type="evidence" value="ECO:0007669"/>
    <property type="project" value="UniProtKB-KW"/>
</dbReference>
<dbReference type="GeneID" id="92742143"/>
<evidence type="ECO:0000313" key="13">
    <source>
        <dbReference type="Proteomes" id="UP000095598"/>
    </source>
</evidence>
<dbReference type="Gene3D" id="3.40.50.150">
    <property type="entry name" value="Vaccinia Virus protein VP39"/>
    <property type="match status" value="1"/>
</dbReference>
<gene>
    <name evidence="11" type="ORF">ERS852425_03295</name>
    <name evidence="12" type="ORF">RBI15_12095</name>
</gene>
<evidence type="ECO:0000256" key="5">
    <source>
        <dbReference type="ARBA" id="ARBA00022691"/>
    </source>
</evidence>
<protein>
    <recommendedName>
        <fullName evidence="2">site-specific DNA-methyltransferase (adenine-specific)</fullName>
        <ecNumber evidence="2">2.1.1.72</ecNumber>
    </recommendedName>
</protein>
<feature type="coiled-coil region" evidence="8">
    <location>
        <begin position="484"/>
        <end position="511"/>
    </location>
</feature>
<evidence type="ECO:0000256" key="3">
    <source>
        <dbReference type="ARBA" id="ARBA00022603"/>
    </source>
</evidence>
<comment type="similarity">
    <text evidence="1">Belongs to the N(4)/N(6)-methyltransferase family.</text>
</comment>
<dbReference type="EMBL" id="CP132968">
    <property type="protein sequence ID" value="WMD16103.1"/>
    <property type="molecule type" value="Genomic_DNA"/>
</dbReference>
<dbReference type="OrthoDB" id="9814572at2"/>
<dbReference type="Gene3D" id="1.20.1260.30">
    <property type="match status" value="1"/>
</dbReference>
<dbReference type="GO" id="GO:0003677">
    <property type="term" value="F:DNA binding"/>
    <property type="evidence" value="ECO:0007669"/>
    <property type="project" value="InterPro"/>
</dbReference>
<organism evidence="11 13">
    <name type="scientific">Anaerostipes hadrus</name>
    <dbReference type="NCBI Taxonomy" id="649756"/>
    <lineage>
        <taxon>Bacteria</taxon>
        <taxon>Bacillati</taxon>
        <taxon>Bacillota</taxon>
        <taxon>Clostridia</taxon>
        <taxon>Lachnospirales</taxon>
        <taxon>Lachnospiraceae</taxon>
        <taxon>Anaerostipes</taxon>
    </lineage>
</organism>
<dbReference type="EMBL" id="CYXT01000046">
    <property type="protein sequence ID" value="CUN20076.1"/>
    <property type="molecule type" value="Genomic_DNA"/>
</dbReference>
<evidence type="ECO:0000256" key="8">
    <source>
        <dbReference type="SAM" id="Coils"/>
    </source>
</evidence>
<evidence type="ECO:0000256" key="6">
    <source>
        <dbReference type="ARBA" id="ARBA00022747"/>
    </source>
</evidence>
<keyword evidence="6" id="KW-0680">Restriction system</keyword>
<dbReference type="InterPro" id="IPR004546">
    <property type="entry name" value="Restrct_endonuc_T1M"/>
</dbReference>
<accession>A0A173V0I2</accession>
<evidence type="ECO:0000313" key="11">
    <source>
        <dbReference type="EMBL" id="CUN20076.1"/>
    </source>
</evidence>
<evidence type="ECO:0000256" key="4">
    <source>
        <dbReference type="ARBA" id="ARBA00022679"/>
    </source>
</evidence>
<dbReference type="InterPro" id="IPR002052">
    <property type="entry name" value="DNA_methylase_N6_adenine_CS"/>
</dbReference>
<dbReference type="Pfam" id="PF02384">
    <property type="entry name" value="N6_Mtase"/>
    <property type="match status" value="1"/>
</dbReference>
<keyword evidence="5" id="KW-0949">S-adenosyl-L-methionine</keyword>
<dbReference type="Pfam" id="PF12161">
    <property type="entry name" value="HsdM_N"/>
    <property type="match status" value="1"/>
</dbReference>
<evidence type="ECO:0000256" key="7">
    <source>
        <dbReference type="ARBA" id="ARBA00047942"/>
    </source>
</evidence>
<dbReference type="GO" id="GO:0008170">
    <property type="term" value="F:N-methyltransferase activity"/>
    <property type="evidence" value="ECO:0007669"/>
    <property type="project" value="InterPro"/>
</dbReference>
<dbReference type="GO" id="GO:0032259">
    <property type="term" value="P:methylation"/>
    <property type="evidence" value="ECO:0007669"/>
    <property type="project" value="UniProtKB-KW"/>
</dbReference>
<keyword evidence="8" id="KW-0175">Coiled coil</keyword>
<reference evidence="12" key="2">
    <citation type="submission" date="2023-08" db="EMBL/GenBank/DDBJ databases">
        <title>Complete Genome Sequences of butyrate producing Anaerostipes hadrus strains BA1 and GIF7 isolated from the terminal ileum of a healthy lean male.</title>
        <authorList>
            <person name="Low A."/>
            <person name="Sheludchenko M."/>
            <person name="Cheng H.E."/>
            <person name="Koh X.Q."/>
            <person name="Lee J."/>
        </authorList>
    </citation>
    <scope>NUCLEOTIDE SEQUENCE</scope>
    <source>
        <strain evidence="12">BA1</strain>
    </source>
</reference>
<dbReference type="InterPro" id="IPR003356">
    <property type="entry name" value="DNA_methylase_A-5"/>
</dbReference>
<keyword evidence="4 11" id="KW-0808">Transferase</keyword>
<dbReference type="REBASE" id="756138">
    <property type="entry name" value="M.AhaBA1ORF12095P"/>
</dbReference>
<evidence type="ECO:0000313" key="12">
    <source>
        <dbReference type="EMBL" id="WMD16103.1"/>
    </source>
</evidence>
<dbReference type="InterPro" id="IPR038333">
    <property type="entry name" value="T1MK-like_N_sf"/>
</dbReference>
<proteinExistence type="inferred from homology"/>
<comment type="catalytic activity">
    <reaction evidence="7">
        <text>a 2'-deoxyadenosine in DNA + S-adenosyl-L-methionine = an N(6)-methyl-2'-deoxyadenosine in DNA + S-adenosyl-L-homocysteine + H(+)</text>
        <dbReference type="Rhea" id="RHEA:15197"/>
        <dbReference type="Rhea" id="RHEA-COMP:12418"/>
        <dbReference type="Rhea" id="RHEA-COMP:12419"/>
        <dbReference type="ChEBI" id="CHEBI:15378"/>
        <dbReference type="ChEBI" id="CHEBI:57856"/>
        <dbReference type="ChEBI" id="CHEBI:59789"/>
        <dbReference type="ChEBI" id="CHEBI:90615"/>
        <dbReference type="ChEBI" id="CHEBI:90616"/>
        <dbReference type="EC" id="2.1.1.72"/>
    </reaction>
</comment>
<dbReference type="Proteomes" id="UP000095598">
    <property type="component" value="Unassembled WGS sequence"/>
</dbReference>
<reference evidence="11 13" key="1">
    <citation type="submission" date="2015-09" db="EMBL/GenBank/DDBJ databases">
        <authorList>
            <consortium name="Pathogen Informatics"/>
        </authorList>
    </citation>
    <scope>NUCLEOTIDE SEQUENCE [LARGE SCALE GENOMIC DNA]</scope>
    <source>
        <strain evidence="11 13">2789STDY5608868</strain>
    </source>
</reference>
<dbReference type="PROSITE" id="PS00092">
    <property type="entry name" value="N6_MTASE"/>
    <property type="match status" value="1"/>
</dbReference>
<feature type="domain" description="DNA methylase adenine-specific" evidence="9">
    <location>
        <begin position="173"/>
        <end position="479"/>
    </location>
</feature>
<dbReference type="EC" id="2.1.1.72" evidence="2"/>